<dbReference type="InterPro" id="IPR041698">
    <property type="entry name" value="Methyltransf_25"/>
</dbReference>
<dbReference type="InterPro" id="IPR029063">
    <property type="entry name" value="SAM-dependent_MTases_sf"/>
</dbReference>
<proteinExistence type="predicted"/>
<accession>A0ABN8GPW2</accession>
<protein>
    <recommendedName>
        <fullName evidence="1">Methyltransferase domain-containing protein</fullName>
    </recommendedName>
</protein>
<organism evidence="2 3">
    <name type="scientific">Paenibacillus plantiphilus</name>
    <dbReference type="NCBI Taxonomy" id="2905650"/>
    <lineage>
        <taxon>Bacteria</taxon>
        <taxon>Bacillati</taxon>
        <taxon>Bacillota</taxon>
        <taxon>Bacilli</taxon>
        <taxon>Bacillales</taxon>
        <taxon>Paenibacillaceae</taxon>
        <taxon>Paenibacillus</taxon>
    </lineage>
</organism>
<dbReference type="Proteomes" id="UP000838686">
    <property type="component" value="Unassembled WGS sequence"/>
</dbReference>
<feature type="domain" description="Methyltransferase" evidence="1">
    <location>
        <begin position="64"/>
        <end position="156"/>
    </location>
</feature>
<comment type="caution">
    <text evidence="2">The sequence shown here is derived from an EMBL/GenBank/DDBJ whole genome shotgun (WGS) entry which is preliminary data.</text>
</comment>
<reference evidence="2" key="1">
    <citation type="submission" date="2022-01" db="EMBL/GenBank/DDBJ databases">
        <authorList>
            <person name="Criscuolo A."/>
        </authorList>
    </citation>
    <scope>NUCLEOTIDE SEQUENCE</scope>
    <source>
        <strain evidence="2">CIP111893</strain>
    </source>
</reference>
<evidence type="ECO:0000313" key="2">
    <source>
        <dbReference type="EMBL" id="CAH1208949.1"/>
    </source>
</evidence>
<keyword evidence="3" id="KW-1185">Reference proteome</keyword>
<dbReference type="Pfam" id="PF13649">
    <property type="entry name" value="Methyltransf_25"/>
    <property type="match status" value="1"/>
</dbReference>
<dbReference type="Gene3D" id="3.40.50.150">
    <property type="entry name" value="Vaccinia Virus protein VP39"/>
    <property type="match status" value="1"/>
</dbReference>
<dbReference type="SUPFAM" id="SSF53335">
    <property type="entry name" value="S-adenosyl-L-methionine-dependent methyltransferases"/>
    <property type="match status" value="1"/>
</dbReference>
<evidence type="ECO:0000259" key="1">
    <source>
        <dbReference type="Pfam" id="PF13649"/>
    </source>
</evidence>
<dbReference type="EMBL" id="CAKMMF010000015">
    <property type="protein sequence ID" value="CAH1208949.1"/>
    <property type="molecule type" value="Genomic_DNA"/>
</dbReference>
<evidence type="ECO:0000313" key="3">
    <source>
        <dbReference type="Proteomes" id="UP000838686"/>
    </source>
</evidence>
<dbReference type="RefSeq" id="WP_236343307.1">
    <property type="nucleotide sequence ID" value="NZ_CAKMMF010000015.1"/>
</dbReference>
<gene>
    <name evidence="2" type="ORF">PAECIP111893_02942</name>
</gene>
<name>A0ABN8GPW2_9BACL</name>
<sequence length="238" mass="27008">MRSWLRERSSEPELMDNFTIGGAELQEALAHLRLLNRIFAAASPTVYGVRRLWRLADKPKRLTIMDVGSGSGDANAQLLKWASAAGVDLSITLIDITEEACQEARDFFRNEPRVHVAKGDLFTLTSCHADIVTGTQFFHHFSDAELPNVAASMLKLSRLGIVINDIHRHWLPWCSVWLTTRMLSNNRYILHDGPLSVAKGFRSHDWDRLKAELGSAVKLHYSWRALFRYAVVIEKIVE</sequence>